<evidence type="ECO:0000313" key="1">
    <source>
        <dbReference type="EMBL" id="KAD3336629.1"/>
    </source>
</evidence>
<keyword evidence="2" id="KW-1185">Reference proteome</keyword>
<comment type="caution">
    <text evidence="1">The sequence shown here is derived from an EMBL/GenBank/DDBJ whole genome shotgun (WGS) entry which is preliminary data.</text>
</comment>
<evidence type="ECO:0000313" key="2">
    <source>
        <dbReference type="Proteomes" id="UP000326396"/>
    </source>
</evidence>
<name>A0A5N6M7M1_9ASTR</name>
<dbReference type="EMBL" id="SZYD01000016">
    <property type="protein sequence ID" value="KAD3336629.1"/>
    <property type="molecule type" value="Genomic_DNA"/>
</dbReference>
<organism evidence="1 2">
    <name type="scientific">Mikania micrantha</name>
    <name type="common">bitter vine</name>
    <dbReference type="NCBI Taxonomy" id="192012"/>
    <lineage>
        <taxon>Eukaryota</taxon>
        <taxon>Viridiplantae</taxon>
        <taxon>Streptophyta</taxon>
        <taxon>Embryophyta</taxon>
        <taxon>Tracheophyta</taxon>
        <taxon>Spermatophyta</taxon>
        <taxon>Magnoliopsida</taxon>
        <taxon>eudicotyledons</taxon>
        <taxon>Gunneridae</taxon>
        <taxon>Pentapetalae</taxon>
        <taxon>asterids</taxon>
        <taxon>campanulids</taxon>
        <taxon>Asterales</taxon>
        <taxon>Asteraceae</taxon>
        <taxon>Asteroideae</taxon>
        <taxon>Heliantheae alliance</taxon>
        <taxon>Eupatorieae</taxon>
        <taxon>Mikania</taxon>
    </lineage>
</organism>
<sequence>MSFSSTKRRRRRTGIYSSDHLTSMLVYHVMMDDGCSRTCYGYLLLGKYGCSRTCYGVSMTLLPYSYGVSMVAPVPVTGQVWLILYLLRGKYDVAPIFVWGKYGCSHIRMG</sequence>
<protein>
    <submittedName>
        <fullName evidence="1">Uncharacterized protein</fullName>
    </submittedName>
</protein>
<dbReference type="AlphaFoldDB" id="A0A5N6M7M1"/>
<proteinExistence type="predicted"/>
<reference evidence="1 2" key="1">
    <citation type="submission" date="2019-05" db="EMBL/GenBank/DDBJ databases">
        <title>Mikania micrantha, genome provides insights into the molecular mechanism of rapid growth.</title>
        <authorList>
            <person name="Liu B."/>
        </authorList>
    </citation>
    <scope>NUCLEOTIDE SEQUENCE [LARGE SCALE GENOMIC DNA]</scope>
    <source>
        <strain evidence="1">NLD-2019</strain>
        <tissue evidence="1">Leaf</tissue>
    </source>
</reference>
<gene>
    <name evidence="1" type="ORF">E3N88_32148</name>
</gene>
<accession>A0A5N6M7M1</accession>
<dbReference type="Proteomes" id="UP000326396">
    <property type="component" value="Linkage Group LG6"/>
</dbReference>